<dbReference type="EMBL" id="JARBJD010000120">
    <property type="protein sequence ID" value="KAK2951354.1"/>
    <property type="molecule type" value="Genomic_DNA"/>
</dbReference>
<feature type="compositionally biased region" description="Basic and acidic residues" evidence="1">
    <location>
        <begin position="398"/>
        <end position="408"/>
    </location>
</feature>
<feature type="compositionally biased region" description="Basic and acidic residues" evidence="1">
    <location>
        <begin position="165"/>
        <end position="182"/>
    </location>
</feature>
<dbReference type="SUPFAM" id="SSF54001">
    <property type="entry name" value="Cysteine proteinases"/>
    <property type="match status" value="1"/>
</dbReference>
<evidence type="ECO:0000313" key="3">
    <source>
        <dbReference type="EMBL" id="KAK2951354.1"/>
    </source>
</evidence>
<evidence type="ECO:0000313" key="4">
    <source>
        <dbReference type="Proteomes" id="UP001281761"/>
    </source>
</evidence>
<name>A0ABQ9XKJ6_9EUKA</name>
<gene>
    <name evidence="3" type="ORF">BLNAU_13733</name>
</gene>
<comment type="caution">
    <text evidence="3">The sequence shown here is derived from an EMBL/GenBank/DDBJ whole genome shotgun (WGS) entry which is preliminary data.</text>
</comment>
<dbReference type="InterPro" id="IPR038765">
    <property type="entry name" value="Papain-like_cys_pep_sf"/>
</dbReference>
<evidence type="ECO:0000256" key="1">
    <source>
        <dbReference type="SAM" id="MobiDB-lite"/>
    </source>
</evidence>
<reference evidence="3 4" key="1">
    <citation type="journal article" date="2022" name="bioRxiv">
        <title>Genomics of Preaxostyla Flagellates Illuminates Evolutionary Transitions and the Path Towards Mitochondrial Loss.</title>
        <authorList>
            <person name="Novak L.V.F."/>
            <person name="Treitli S.C."/>
            <person name="Pyrih J."/>
            <person name="Halakuc P."/>
            <person name="Pipaliya S.V."/>
            <person name="Vacek V."/>
            <person name="Brzon O."/>
            <person name="Soukal P."/>
            <person name="Eme L."/>
            <person name="Dacks J.B."/>
            <person name="Karnkowska A."/>
            <person name="Elias M."/>
            <person name="Hampl V."/>
        </authorList>
    </citation>
    <scope>NUCLEOTIDE SEQUENCE [LARGE SCALE GENOMIC DNA]</scope>
    <source>
        <strain evidence="3">NAU3</strain>
        <tissue evidence="3">Gut</tissue>
    </source>
</reference>
<sequence>MTATSPLNTQQNDILNQSTTSKLSHSFVEDFSVLCRRFLASFVGFSRVDQYDSVLFTSAFIREINNLRENGDTHDYAKEAYEALKKATRNADETKEAGSSSTPLRQQLNAISESARKKVDDVIGLFSPFNHVREKPSKPKSIKAPAVQPEETVQKPRKLKSSPLTKKDPIKKDTLRSERPSVHQRDPVGITLGFPSELVSVCTLLFHIPVFRWLIIESDRDWALKSTRTSSTKLGKLVLAQLALLFKTLEAHDSPNPLTLDSFVSFPNFGELVSCAQNDVVDCFLTIMSLVNTAFQSSGFFDCDSFLFNVQGRTPNTSENYSPSVIVSLERKSVQSALNELVKQNEHAFQQLSRLPPILFIELDRWKTDLHGGQVYDRSPYEISESLTIADPQNQVNDQRDQTKGDSDENKLRRFFFKQIPPRSSSPNIHYILVGIVVDCGKTGTGPFRTIIRPLHTIRKESGQEEWWSVTSSSSSRISPDEVLFAKGDEKTPSTLNSDAHLLMYCQESYLPFLSLLT</sequence>
<dbReference type="InterPro" id="IPR001394">
    <property type="entry name" value="Peptidase_C19_UCH"/>
</dbReference>
<feature type="region of interest" description="Disordered" evidence="1">
    <location>
        <begin position="133"/>
        <end position="182"/>
    </location>
</feature>
<evidence type="ECO:0000259" key="2">
    <source>
        <dbReference type="Pfam" id="PF00443"/>
    </source>
</evidence>
<dbReference type="Gene3D" id="3.90.70.10">
    <property type="entry name" value="Cysteine proteinases"/>
    <property type="match status" value="1"/>
</dbReference>
<organism evidence="3 4">
    <name type="scientific">Blattamonas nauphoetae</name>
    <dbReference type="NCBI Taxonomy" id="2049346"/>
    <lineage>
        <taxon>Eukaryota</taxon>
        <taxon>Metamonada</taxon>
        <taxon>Preaxostyla</taxon>
        <taxon>Oxymonadida</taxon>
        <taxon>Blattamonas</taxon>
    </lineage>
</organism>
<keyword evidence="4" id="KW-1185">Reference proteome</keyword>
<protein>
    <recommendedName>
        <fullName evidence="2">Peptidase C19 ubiquitin carboxyl-terminal hydrolase domain-containing protein</fullName>
    </recommendedName>
</protein>
<feature type="region of interest" description="Disordered" evidence="1">
    <location>
        <begin position="389"/>
        <end position="408"/>
    </location>
</feature>
<feature type="domain" description="Peptidase C19 ubiquitin carboxyl-terminal hydrolase" evidence="2">
    <location>
        <begin position="200"/>
        <end position="505"/>
    </location>
</feature>
<proteinExistence type="predicted"/>
<dbReference type="Pfam" id="PF00443">
    <property type="entry name" value="UCH"/>
    <property type="match status" value="1"/>
</dbReference>
<accession>A0ABQ9XKJ6</accession>
<dbReference type="Proteomes" id="UP001281761">
    <property type="component" value="Unassembled WGS sequence"/>
</dbReference>